<sequence>MDKKEMKMAYREREQIGGIYKISNTKSGTFWLDYAQDVLKVENRFEFMKKMNQPFSLIIAAEWKADGKDAFSFKIIETMKKKPEQSENEFKKDLIELLELKKEELAQN</sequence>
<dbReference type="Gene3D" id="3.40.1440.10">
    <property type="entry name" value="GIY-YIG endonuclease"/>
    <property type="match status" value="1"/>
</dbReference>
<dbReference type="Proteomes" id="UP000664832">
    <property type="component" value="Unassembled WGS sequence"/>
</dbReference>
<gene>
    <name evidence="1" type="ORF">JZO71_01160</name>
</gene>
<evidence type="ECO:0000313" key="2">
    <source>
        <dbReference type="Proteomes" id="UP000664832"/>
    </source>
</evidence>
<protein>
    <submittedName>
        <fullName evidence="1">GIY-YIG nuclease family protein</fullName>
    </submittedName>
</protein>
<name>A0ABS3HXZ1_9ENTE</name>
<dbReference type="CDD" id="cd10451">
    <property type="entry name" value="GIY-YIG_LuxR_like"/>
    <property type="match status" value="1"/>
</dbReference>
<reference evidence="1 2" key="1">
    <citation type="submission" date="2021-03" db="EMBL/GenBank/DDBJ databases">
        <title>Enterococcal diversity collection.</title>
        <authorList>
            <person name="Gilmore M.S."/>
            <person name="Schwartzman J."/>
            <person name="Van Tyne D."/>
            <person name="Martin M."/>
            <person name="Earl A.M."/>
            <person name="Manson A.L."/>
            <person name="Straub T."/>
            <person name="Salamzade R."/>
            <person name="Saavedra J."/>
            <person name="Lebreton F."/>
            <person name="Prichula J."/>
            <person name="Schaufler K."/>
            <person name="Gaca A."/>
            <person name="Sgardioli B."/>
            <person name="Wagenaar J."/>
            <person name="Strong T."/>
        </authorList>
    </citation>
    <scope>NUCLEOTIDE SEQUENCE [LARGE SCALE GENOMIC DNA]</scope>
    <source>
        <strain evidence="1 2">MSG2901</strain>
    </source>
</reference>
<organism evidence="1 2">
    <name type="scientific">Candidatus Enterococcus courvalinii</name>
    <dbReference type="NCBI Taxonomy" id="2815329"/>
    <lineage>
        <taxon>Bacteria</taxon>
        <taxon>Bacillati</taxon>
        <taxon>Bacillota</taxon>
        <taxon>Bacilli</taxon>
        <taxon>Lactobacillales</taxon>
        <taxon>Enterococcaceae</taxon>
        <taxon>Enterococcus</taxon>
    </lineage>
</organism>
<proteinExistence type="predicted"/>
<evidence type="ECO:0000313" key="1">
    <source>
        <dbReference type="EMBL" id="MBO0480930.1"/>
    </source>
</evidence>
<dbReference type="InterPro" id="IPR035901">
    <property type="entry name" value="GIY-YIG_endonuc_sf"/>
</dbReference>
<dbReference type="RefSeq" id="WP_206897775.1">
    <property type="nucleotide sequence ID" value="NZ_JAFLWI010000002.1"/>
</dbReference>
<accession>A0ABS3HXZ1</accession>
<dbReference type="EMBL" id="JAFLWI010000002">
    <property type="protein sequence ID" value="MBO0480930.1"/>
    <property type="molecule type" value="Genomic_DNA"/>
</dbReference>
<keyword evidence="2" id="KW-1185">Reference proteome</keyword>
<comment type="caution">
    <text evidence="1">The sequence shown here is derived from an EMBL/GenBank/DDBJ whole genome shotgun (WGS) entry which is preliminary data.</text>
</comment>